<feature type="non-terminal residue" evidence="1">
    <location>
        <position position="1"/>
    </location>
</feature>
<evidence type="ECO:0000313" key="1">
    <source>
        <dbReference type="EMBL" id="EQD69312.1"/>
    </source>
</evidence>
<dbReference type="EMBL" id="AUZX01005033">
    <property type="protein sequence ID" value="EQD69312.1"/>
    <property type="molecule type" value="Genomic_DNA"/>
</dbReference>
<accession>T1BI27</accession>
<proteinExistence type="predicted"/>
<organism evidence="1">
    <name type="scientific">mine drainage metagenome</name>
    <dbReference type="NCBI Taxonomy" id="410659"/>
    <lineage>
        <taxon>unclassified sequences</taxon>
        <taxon>metagenomes</taxon>
        <taxon>ecological metagenomes</taxon>
    </lineage>
</organism>
<reference evidence="1" key="1">
    <citation type="submission" date="2013-08" db="EMBL/GenBank/DDBJ databases">
        <authorList>
            <person name="Mendez C."/>
            <person name="Richter M."/>
            <person name="Ferrer M."/>
            <person name="Sanchez J."/>
        </authorList>
    </citation>
    <scope>NUCLEOTIDE SEQUENCE</scope>
</reference>
<protein>
    <submittedName>
        <fullName evidence="1">Uncharacterized protein</fullName>
    </submittedName>
</protein>
<name>T1BI27_9ZZZZ</name>
<sequence>VRIRHSKQIALVPFATFLQDFANRINTEPVISWAVK</sequence>
<comment type="caution">
    <text evidence="1">The sequence shown here is derived from an EMBL/GenBank/DDBJ whole genome shotgun (WGS) entry which is preliminary data.</text>
</comment>
<reference evidence="1" key="2">
    <citation type="journal article" date="2014" name="ISME J.">
        <title>Microbial stratification in low pH oxic and suboxic macroscopic growths along an acid mine drainage.</title>
        <authorList>
            <person name="Mendez-Garcia C."/>
            <person name="Mesa V."/>
            <person name="Sprenger R.R."/>
            <person name="Richter M."/>
            <person name="Diez M.S."/>
            <person name="Solano J."/>
            <person name="Bargiela R."/>
            <person name="Golyshina O.V."/>
            <person name="Manteca A."/>
            <person name="Ramos J.L."/>
            <person name="Gallego J.R."/>
            <person name="Llorente I."/>
            <person name="Martins Dos Santos V.A."/>
            <person name="Jensen O.N."/>
            <person name="Pelaez A.I."/>
            <person name="Sanchez J."/>
            <person name="Ferrer M."/>
        </authorList>
    </citation>
    <scope>NUCLEOTIDE SEQUENCE</scope>
</reference>
<dbReference type="AlphaFoldDB" id="T1BI27"/>
<gene>
    <name evidence="1" type="ORF">B1A_06961</name>
</gene>